<dbReference type="RefSeq" id="WP_260710369.1">
    <property type="nucleotide sequence ID" value="NZ_CP073767.1"/>
</dbReference>
<dbReference type="InterPro" id="IPR013783">
    <property type="entry name" value="Ig-like_fold"/>
</dbReference>
<dbReference type="Gene3D" id="3.20.20.80">
    <property type="entry name" value="Glycosidases"/>
    <property type="match status" value="1"/>
</dbReference>
<dbReference type="GO" id="GO:0005975">
    <property type="term" value="P:carbohydrate metabolic process"/>
    <property type="evidence" value="ECO:0007669"/>
    <property type="project" value="InterPro"/>
</dbReference>
<dbReference type="PANTHER" id="PTHR43730">
    <property type="entry name" value="BETA-MANNOSIDASE"/>
    <property type="match status" value="1"/>
</dbReference>
<dbReference type="InterPro" id="IPR017853">
    <property type="entry name" value="GH"/>
</dbReference>
<dbReference type="GO" id="GO:0004567">
    <property type="term" value="F:beta-mannosidase activity"/>
    <property type="evidence" value="ECO:0007669"/>
    <property type="project" value="UniProtKB-EC"/>
</dbReference>
<evidence type="ECO:0000256" key="4">
    <source>
        <dbReference type="ARBA" id="ARBA00022801"/>
    </source>
</evidence>
<dbReference type="Proteomes" id="UP001058003">
    <property type="component" value="Chromosome"/>
</dbReference>
<evidence type="ECO:0000256" key="3">
    <source>
        <dbReference type="ARBA" id="ARBA00012754"/>
    </source>
</evidence>
<dbReference type="Pfam" id="PF00703">
    <property type="entry name" value="Glyco_hydro_2"/>
    <property type="match status" value="1"/>
</dbReference>
<dbReference type="InterPro" id="IPR006102">
    <property type="entry name" value="Ig-like_GH2"/>
</dbReference>
<feature type="domain" description="Glycoside hydrolase family 2 immunoglobulin-like beta-sandwich" evidence="7">
    <location>
        <begin position="194"/>
        <end position="289"/>
    </location>
</feature>
<name>A0A9Q9IQC9_9ACTN</name>
<comment type="similarity">
    <text evidence="2">Belongs to the glycosyl hydrolase 2 family.</text>
</comment>
<dbReference type="EC" id="3.2.1.25" evidence="3"/>
<dbReference type="PANTHER" id="PTHR43730:SF1">
    <property type="entry name" value="BETA-MANNOSIDASE"/>
    <property type="match status" value="1"/>
</dbReference>
<dbReference type="InterPro" id="IPR036156">
    <property type="entry name" value="Beta-gal/glucu_dom_sf"/>
</dbReference>
<dbReference type="InterPro" id="IPR050887">
    <property type="entry name" value="Beta-mannosidase_GH2"/>
</dbReference>
<dbReference type="InterPro" id="IPR008979">
    <property type="entry name" value="Galactose-bd-like_sf"/>
</dbReference>
<evidence type="ECO:0000259" key="8">
    <source>
        <dbReference type="Pfam" id="PF22666"/>
    </source>
</evidence>
<dbReference type="Pfam" id="PF22666">
    <property type="entry name" value="Glyco_hydro_2_N2"/>
    <property type="match status" value="1"/>
</dbReference>
<dbReference type="EMBL" id="CP073767">
    <property type="protein sequence ID" value="UWZ57484.1"/>
    <property type="molecule type" value="Genomic_DNA"/>
</dbReference>
<evidence type="ECO:0000313" key="9">
    <source>
        <dbReference type="EMBL" id="UWZ57484.1"/>
    </source>
</evidence>
<dbReference type="AlphaFoldDB" id="A0A9Q9IQC9"/>
<evidence type="ECO:0000256" key="6">
    <source>
        <dbReference type="SAM" id="MobiDB-lite"/>
    </source>
</evidence>
<dbReference type="Gene3D" id="2.60.40.10">
    <property type="entry name" value="Immunoglobulins"/>
    <property type="match status" value="1"/>
</dbReference>
<dbReference type="InterPro" id="IPR054593">
    <property type="entry name" value="Beta-mannosidase-like_N2"/>
</dbReference>
<evidence type="ECO:0000256" key="5">
    <source>
        <dbReference type="ARBA" id="ARBA00023295"/>
    </source>
</evidence>
<organism evidence="9 10">
    <name type="scientific">Dactylosporangium aurantiacum</name>
    <dbReference type="NCBI Taxonomy" id="35754"/>
    <lineage>
        <taxon>Bacteria</taxon>
        <taxon>Bacillati</taxon>
        <taxon>Actinomycetota</taxon>
        <taxon>Actinomycetes</taxon>
        <taxon>Micromonosporales</taxon>
        <taxon>Micromonosporaceae</taxon>
        <taxon>Dactylosporangium</taxon>
    </lineage>
</organism>
<reference evidence="9" key="1">
    <citation type="submission" date="2021-04" db="EMBL/GenBank/DDBJ databases">
        <title>Dactylosporangium aurantiacum NRRL B-8018 full assembly.</title>
        <authorList>
            <person name="Hartkoorn R.C."/>
            <person name="Beaudoing E."/>
            <person name="Hot D."/>
        </authorList>
    </citation>
    <scope>NUCLEOTIDE SEQUENCE</scope>
    <source>
        <strain evidence="9">NRRL B-8018</strain>
    </source>
</reference>
<dbReference type="KEGG" id="daur:Daura_15810"/>
<protein>
    <recommendedName>
        <fullName evidence="3">beta-mannosidase</fullName>
        <ecNumber evidence="3">3.2.1.25</ecNumber>
    </recommendedName>
</protein>
<comment type="catalytic activity">
    <reaction evidence="1">
        <text>Hydrolysis of terminal, non-reducing beta-D-mannose residues in beta-D-mannosides.</text>
        <dbReference type="EC" id="3.2.1.25"/>
    </reaction>
</comment>
<dbReference type="GO" id="GO:0006516">
    <property type="term" value="P:glycoprotein catabolic process"/>
    <property type="evidence" value="ECO:0007669"/>
    <property type="project" value="TreeGrafter"/>
</dbReference>
<proteinExistence type="inferred from homology"/>
<sequence>MPVLRPLHAEWTVRALDAPPGTVDGVYPAQVPGCVHTDLLAAGAIPDPYLDDNEVALSWIGRTAWVYETTFDADLAGDRVDLVADGLDTVATVTLNGVEVARTANMHRGYRFDVRGLLRPSGNRLQVRFDSAYGYAEAVRDAVGERPNAYDEPFQYIRKMASNFGWDWGPTLVTAGIWQPIGLHAWSTARLATVRPLVSVDGADGVVDVHIVLERAADTPLTVTATVGDVVAEVPVAAGETAVSLQVRVPDVRLWWPRGYGAADLYDLTVELSAADGALDSWQRRIGFRTVTVDTSADADGTAFTVIVNGTPVFVRGVNWIPDDAFVTRVDRARYAARIGQAIGAGVNYLRVWGGGRYESDDFYDLADEHGLLVGQDFLFACAAYPEEEPLASEVAAEARHQVLRLMPHPSLVMWVGNNENLWGFHDWDWQQPLAGRSWGAGYYYTLLPGIVADIDPGRCYWPGSPYSGTTDVHPNDPAHGTTHIWDVWNTHDYRHYSTYQPRFLAEFGFQAPPTYATLRRAVSDEPLTPTSPGVLHHQKATDGNGKLARGLTGHFPQPATFDDWHWATQLNQARAIAHGIAHFRSLKPLCMGTILWQLNDNWPVTSWSTIDGDGRRKPLWHALRRVYTDRLLTIQPRNNTPTLIAVNDTQTPWHTEVDVQRVTFTGDIRAKTTITINVPAGSTATITLPADITTPDNPHHEVITADSTHHYFAEDTDLTYPPAKLDITVHPTTHGATVNITAHTFVRDLTLFADRLHPTADTDQQLTTLLPGESVTLHVTGTNLPTPDDPAWRTAPALRTANDLVTP</sequence>
<evidence type="ECO:0000259" key="7">
    <source>
        <dbReference type="Pfam" id="PF00703"/>
    </source>
</evidence>
<feature type="domain" description="Beta-mannosidase-like galactose-binding" evidence="8">
    <location>
        <begin position="11"/>
        <end position="179"/>
    </location>
</feature>
<evidence type="ECO:0000256" key="2">
    <source>
        <dbReference type="ARBA" id="ARBA00007401"/>
    </source>
</evidence>
<dbReference type="SUPFAM" id="SSF49785">
    <property type="entry name" value="Galactose-binding domain-like"/>
    <property type="match status" value="1"/>
</dbReference>
<accession>A0A9Q9IQC9</accession>
<dbReference type="SUPFAM" id="SSF51445">
    <property type="entry name" value="(Trans)glycosidases"/>
    <property type="match status" value="1"/>
</dbReference>
<evidence type="ECO:0000256" key="1">
    <source>
        <dbReference type="ARBA" id="ARBA00000829"/>
    </source>
</evidence>
<keyword evidence="4 9" id="KW-0378">Hydrolase</keyword>
<evidence type="ECO:0000313" key="10">
    <source>
        <dbReference type="Proteomes" id="UP001058003"/>
    </source>
</evidence>
<dbReference type="SUPFAM" id="SSF49303">
    <property type="entry name" value="beta-Galactosidase/glucuronidase domain"/>
    <property type="match status" value="1"/>
</dbReference>
<feature type="region of interest" description="Disordered" evidence="6">
    <location>
        <begin position="529"/>
        <end position="550"/>
    </location>
</feature>
<dbReference type="FunFam" id="3.20.20.80:FF:000050">
    <property type="entry name" value="Beta-mannosidase B"/>
    <property type="match status" value="1"/>
</dbReference>
<gene>
    <name evidence="9" type="ORF">Daura_15810</name>
</gene>
<keyword evidence="10" id="KW-1185">Reference proteome</keyword>
<keyword evidence="5" id="KW-0326">Glycosidase</keyword>
<dbReference type="Gene3D" id="2.60.120.260">
    <property type="entry name" value="Galactose-binding domain-like"/>
    <property type="match status" value="1"/>
</dbReference>